<evidence type="ECO:0000256" key="1">
    <source>
        <dbReference type="ARBA" id="ARBA00004141"/>
    </source>
</evidence>
<evidence type="ECO:0000313" key="8">
    <source>
        <dbReference type="EMBL" id="KAK7112581.1"/>
    </source>
</evidence>
<protein>
    <recommendedName>
        <fullName evidence="7">Major facilitator superfamily (MFS) profile domain-containing protein</fullName>
    </recommendedName>
</protein>
<feature type="transmembrane region" description="Helical" evidence="6">
    <location>
        <begin position="262"/>
        <end position="281"/>
    </location>
</feature>
<dbReference type="AlphaFoldDB" id="A0AAN9BW75"/>
<dbReference type="Pfam" id="PF00083">
    <property type="entry name" value="Sugar_tr"/>
    <property type="match status" value="1"/>
</dbReference>
<name>A0AAN9BW75_9CAEN</name>
<feature type="region of interest" description="Disordered" evidence="5">
    <location>
        <begin position="543"/>
        <end position="562"/>
    </location>
</feature>
<dbReference type="GO" id="GO:0016020">
    <property type="term" value="C:membrane"/>
    <property type="evidence" value="ECO:0007669"/>
    <property type="project" value="UniProtKB-SubCell"/>
</dbReference>
<dbReference type="EMBL" id="JBAMIC010000002">
    <property type="protein sequence ID" value="KAK7112581.1"/>
    <property type="molecule type" value="Genomic_DNA"/>
</dbReference>
<dbReference type="InterPro" id="IPR005828">
    <property type="entry name" value="MFS_sugar_transport-like"/>
</dbReference>
<dbReference type="InterPro" id="IPR036259">
    <property type="entry name" value="MFS_trans_sf"/>
</dbReference>
<evidence type="ECO:0000256" key="5">
    <source>
        <dbReference type="SAM" id="MobiDB-lite"/>
    </source>
</evidence>
<comment type="caution">
    <text evidence="8">The sequence shown here is derived from an EMBL/GenBank/DDBJ whole genome shotgun (WGS) entry which is preliminary data.</text>
</comment>
<keyword evidence="9" id="KW-1185">Reference proteome</keyword>
<dbReference type="Proteomes" id="UP001374579">
    <property type="component" value="Unassembled WGS sequence"/>
</dbReference>
<sequence>MATDELHLFIGEWGPYQRRLFFLLALPVMLKGFQTMLAVIVFHVPDHRCQVPDLHNDTYIIQNEHHRQLVNLTVPKNEHTEHGYAECSVFTHWNTTQGSSNETTFSNGTDGSMEDTESCQSWVYDLTDFDSSFITQFNLVCEKKQYRTHLNMAYLFGNFIGSPLSGLMCDWVGRKTVFYIVNMLILVVGVASAFPPSPEVFLFYRVLMGLLGVAIYMSAFVLVVEFVGPKRRTAAGSIAILTWLAGPFLVAGLSYFVRHWQYIQLISTVPLVLCIGHWWLLPESPRWLLLKKGTKPAMKVIRRAARANKLSLPPSLESTLEKSVETNEASVKASRIVRQLFRHPRLLVRTLVIFFNWCVISMTYYGLSLNVGNLGGSLRLNFLVSCVMELAGYLLAWFLLERLGRNRSHCCFMLVAGLACLATIFTVAFGGKELEWATTALAMVGKLGISASFTSIYLISAELFPTVMRNFGMGCSSTLGRVGSVSSPYVADLALFVEGRFSRAVPLVVFGGLGVLAGLSSLFLPETLHCKMPDTMEDAINFKEGKEDEDTETEMNTTRNGDILEQSSLVDKSVASHVL</sequence>
<feature type="transmembrane region" description="Helical" evidence="6">
    <location>
        <begin position="436"/>
        <end position="459"/>
    </location>
</feature>
<keyword evidence="2 6" id="KW-0812">Transmembrane</keyword>
<evidence type="ECO:0000256" key="3">
    <source>
        <dbReference type="ARBA" id="ARBA00022989"/>
    </source>
</evidence>
<feature type="transmembrane region" description="Helical" evidence="6">
    <location>
        <begin position="20"/>
        <end position="42"/>
    </location>
</feature>
<dbReference type="SUPFAM" id="SSF103473">
    <property type="entry name" value="MFS general substrate transporter"/>
    <property type="match status" value="1"/>
</dbReference>
<keyword evidence="3 6" id="KW-1133">Transmembrane helix</keyword>
<accession>A0AAN9BW75</accession>
<evidence type="ECO:0000259" key="7">
    <source>
        <dbReference type="PROSITE" id="PS50850"/>
    </source>
</evidence>
<feature type="transmembrane region" description="Helical" evidence="6">
    <location>
        <begin position="234"/>
        <end position="256"/>
    </location>
</feature>
<feature type="transmembrane region" description="Helical" evidence="6">
    <location>
        <begin position="177"/>
        <end position="196"/>
    </location>
</feature>
<keyword evidence="4 6" id="KW-0472">Membrane</keyword>
<comment type="subcellular location">
    <subcellularLocation>
        <location evidence="1">Membrane</location>
        <topology evidence="1">Multi-pass membrane protein</topology>
    </subcellularLocation>
</comment>
<evidence type="ECO:0000256" key="4">
    <source>
        <dbReference type="ARBA" id="ARBA00023136"/>
    </source>
</evidence>
<dbReference type="Gene3D" id="1.20.1250.20">
    <property type="entry name" value="MFS general substrate transporter like domains"/>
    <property type="match status" value="1"/>
</dbReference>
<evidence type="ECO:0000256" key="6">
    <source>
        <dbReference type="SAM" id="Phobius"/>
    </source>
</evidence>
<dbReference type="GO" id="GO:0022857">
    <property type="term" value="F:transmembrane transporter activity"/>
    <property type="evidence" value="ECO:0007669"/>
    <property type="project" value="InterPro"/>
</dbReference>
<evidence type="ECO:0000313" key="9">
    <source>
        <dbReference type="Proteomes" id="UP001374579"/>
    </source>
</evidence>
<feature type="transmembrane region" description="Helical" evidence="6">
    <location>
        <begin position="202"/>
        <end position="227"/>
    </location>
</feature>
<reference evidence="8 9" key="1">
    <citation type="submission" date="2024-02" db="EMBL/GenBank/DDBJ databases">
        <title>Chromosome-scale genome assembly of the rough periwinkle Littorina saxatilis.</title>
        <authorList>
            <person name="De Jode A."/>
            <person name="Faria R."/>
            <person name="Formenti G."/>
            <person name="Sims Y."/>
            <person name="Smith T.P."/>
            <person name="Tracey A."/>
            <person name="Wood J.M.D."/>
            <person name="Zagrodzka Z.B."/>
            <person name="Johannesson K."/>
            <person name="Butlin R.K."/>
            <person name="Leder E.H."/>
        </authorList>
    </citation>
    <scope>NUCLEOTIDE SEQUENCE [LARGE SCALE GENOMIC DNA]</scope>
    <source>
        <strain evidence="8">Snail1</strain>
        <tissue evidence="8">Muscle</tissue>
    </source>
</reference>
<feature type="transmembrane region" description="Helical" evidence="6">
    <location>
        <begin position="346"/>
        <end position="367"/>
    </location>
</feature>
<evidence type="ECO:0000256" key="2">
    <source>
        <dbReference type="ARBA" id="ARBA00022692"/>
    </source>
</evidence>
<proteinExistence type="predicted"/>
<dbReference type="PANTHER" id="PTHR24064">
    <property type="entry name" value="SOLUTE CARRIER FAMILY 22 MEMBER"/>
    <property type="match status" value="1"/>
</dbReference>
<feature type="domain" description="Major facilitator superfamily (MFS) profile" evidence="7">
    <location>
        <begin position="20"/>
        <end position="529"/>
    </location>
</feature>
<gene>
    <name evidence="8" type="ORF">V1264_012016</name>
</gene>
<dbReference type="CDD" id="cd17317">
    <property type="entry name" value="MFS_SLC22"/>
    <property type="match status" value="1"/>
</dbReference>
<organism evidence="8 9">
    <name type="scientific">Littorina saxatilis</name>
    <dbReference type="NCBI Taxonomy" id="31220"/>
    <lineage>
        <taxon>Eukaryota</taxon>
        <taxon>Metazoa</taxon>
        <taxon>Spiralia</taxon>
        <taxon>Lophotrochozoa</taxon>
        <taxon>Mollusca</taxon>
        <taxon>Gastropoda</taxon>
        <taxon>Caenogastropoda</taxon>
        <taxon>Littorinimorpha</taxon>
        <taxon>Littorinoidea</taxon>
        <taxon>Littorinidae</taxon>
        <taxon>Littorina</taxon>
    </lineage>
</organism>
<feature type="transmembrane region" description="Helical" evidence="6">
    <location>
        <begin position="379"/>
        <end position="400"/>
    </location>
</feature>
<dbReference type="PROSITE" id="PS50850">
    <property type="entry name" value="MFS"/>
    <property type="match status" value="1"/>
</dbReference>
<feature type="transmembrane region" description="Helical" evidence="6">
    <location>
        <begin position="504"/>
        <end position="524"/>
    </location>
</feature>
<dbReference type="InterPro" id="IPR020846">
    <property type="entry name" value="MFS_dom"/>
</dbReference>
<feature type="transmembrane region" description="Helical" evidence="6">
    <location>
        <begin position="412"/>
        <end position="430"/>
    </location>
</feature>